<reference evidence="5 6" key="1">
    <citation type="submission" date="2017-05" db="EMBL/GenBank/DDBJ databases">
        <authorList>
            <person name="Varghese N."/>
            <person name="Submissions S."/>
        </authorList>
    </citation>
    <scope>NUCLEOTIDE SEQUENCE [LARGE SCALE GENOMIC DNA]</scope>
    <source>
        <strain evidence="5 6">DSM 21342</strain>
    </source>
</reference>
<dbReference type="GO" id="GO:0008976">
    <property type="term" value="F:polyphosphate kinase activity"/>
    <property type="evidence" value="ECO:0007669"/>
    <property type="project" value="InterPro"/>
</dbReference>
<gene>
    <name evidence="5" type="ORF">SAMN06265350_10368</name>
</gene>
<evidence type="ECO:0000313" key="6">
    <source>
        <dbReference type="Proteomes" id="UP000315971"/>
    </source>
</evidence>
<keyword evidence="6" id="KW-1185">Reference proteome</keyword>
<evidence type="ECO:0000256" key="2">
    <source>
        <dbReference type="ARBA" id="ARBA00022679"/>
    </source>
</evidence>
<evidence type="ECO:0000313" key="5">
    <source>
        <dbReference type="EMBL" id="SMO52462.1"/>
    </source>
</evidence>
<accession>A0A521BZ35</accession>
<dbReference type="GO" id="GO:0006797">
    <property type="term" value="P:polyphosphate metabolic process"/>
    <property type="evidence" value="ECO:0007669"/>
    <property type="project" value="InterPro"/>
</dbReference>
<keyword evidence="2 5" id="KW-0808">Transferase</keyword>
<dbReference type="InterPro" id="IPR027417">
    <property type="entry name" value="P-loop_NTPase"/>
</dbReference>
<dbReference type="PIRSF" id="PIRSF028756">
    <property type="entry name" value="PPK2_prd"/>
    <property type="match status" value="1"/>
</dbReference>
<organism evidence="5 6">
    <name type="scientific">Solitalea koreensis</name>
    <dbReference type="NCBI Taxonomy" id="543615"/>
    <lineage>
        <taxon>Bacteria</taxon>
        <taxon>Pseudomonadati</taxon>
        <taxon>Bacteroidota</taxon>
        <taxon>Sphingobacteriia</taxon>
        <taxon>Sphingobacteriales</taxon>
        <taxon>Sphingobacteriaceae</taxon>
        <taxon>Solitalea</taxon>
    </lineage>
</organism>
<dbReference type="SUPFAM" id="SSF52540">
    <property type="entry name" value="P-loop containing nucleoside triphosphate hydrolases"/>
    <property type="match status" value="1"/>
</dbReference>
<dbReference type="PANTHER" id="PTHR34383:SF3">
    <property type="entry name" value="POLYPHOSPHATE:AMP PHOSPHOTRANSFERASE"/>
    <property type="match status" value="1"/>
</dbReference>
<dbReference type="AlphaFoldDB" id="A0A521BZ35"/>
<keyword evidence="3" id="KW-0418">Kinase</keyword>
<comment type="similarity">
    <text evidence="1">Belongs to the polyphosphate kinase 2 (PPK2) family. Class I subfamily.</text>
</comment>
<evidence type="ECO:0000259" key="4">
    <source>
        <dbReference type="Pfam" id="PF03976"/>
    </source>
</evidence>
<evidence type="ECO:0000256" key="3">
    <source>
        <dbReference type="ARBA" id="ARBA00022777"/>
    </source>
</evidence>
<protein>
    <submittedName>
        <fullName evidence="5">Polyphosphate:AMP phosphotransferase</fullName>
    </submittedName>
</protein>
<dbReference type="Pfam" id="PF03976">
    <property type="entry name" value="PPK2"/>
    <property type="match status" value="1"/>
</dbReference>
<sequence>MSKLTIDKQITVTSGKGFHLNDFDCEYNAKINKEEAVTLRQDFLDRIEVLQEKMYASDNHSILMIFQARDAAGKDSTIKHVMSGVNPTGCQVVSFKVPSSNELDHDFLWRTNLHLPERGRIGIFNRSYYEEVIVTKVHPEIILNQKLPDVTSLKKIDAKFWKNRYESIRNHEKHLSDNGYVVLKFFLNVSKTEQKKRFLERIDDPEKHWKFSYADLQERKCWDQYQQAYDEMITETASEHAPWFVIPADQKWLMQLVVSKILLETMEAMDLSYPKVTDEQKELLKKAKIELESE</sequence>
<dbReference type="InterPro" id="IPR022300">
    <property type="entry name" value="PPK2-rel_1"/>
</dbReference>
<dbReference type="EMBL" id="FXSZ01000003">
    <property type="protein sequence ID" value="SMO52462.1"/>
    <property type="molecule type" value="Genomic_DNA"/>
</dbReference>
<dbReference type="InterPro" id="IPR016898">
    <property type="entry name" value="Polyphosphate_phosphotransfera"/>
</dbReference>
<dbReference type="InterPro" id="IPR022488">
    <property type="entry name" value="PPK2-related"/>
</dbReference>
<dbReference type="Gene3D" id="3.40.50.300">
    <property type="entry name" value="P-loop containing nucleotide triphosphate hydrolases"/>
    <property type="match status" value="1"/>
</dbReference>
<proteinExistence type="inferred from homology"/>
<dbReference type="NCBIfam" id="TIGR03709">
    <property type="entry name" value="PPK2_rel_1"/>
    <property type="match status" value="1"/>
</dbReference>
<evidence type="ECO:0000256" key="1">
    <source>
        <dbReference type="ARBA" id="ARBA00009924"/>
    </source>
</evidence>
<name>A0A521BZ35_9SPHI</name>
<dbReference type="OrthoDB" id="9775224at2"/>
<dbReference type="Proteomes" id="UP000315971">
    <property type="component" value="Unassembled WGS sequence"/>
</dbReference>
<feature type="domain" description="Polyphosphate kinase-2-related" evidence="4">
    <location>
        <begin position="45"/>
        <end position="270"/>
    </location>
</feature>
<dbReference type="PANTHER" id="PTHR34383">
    <property type="entry name" value="POLYPHOSPHATE:AMP PHOSPHOTRANSFERASE-RELATED"/>
    <property type="match status" value="1"/>
</dbReference>
<dbReference type="RefSeq" id="WP_142602321.1">
    <property type="nucleotide sequence ID" value="NZ_FXSZ01000003.1"/>
</dbReference>